<dbReference type="Proteomes" id="UP000094769">
    <property type="component" value="Unassembled WGS sequence"/>
</dbReference>
<feature type="transmembrane region" description="Helical" evidence="1">
    <location>
        <begin position="60"/>
        <end position="77"/>
    </location>
</feature>
<evidence type="ECO:0000256" key="1">
    <source>
        <dbReference type="SAM" id="Phobius"/>
    </source>
</evidence>
<feature type="transmembrane region" description="Helical" evidence="1">
    <location>
        <begin position="6"/>
        <end position="25"/>
    </location>
</feature>
<protein>
    <submittedName>
        <fullName evidence="2">Uncharacterized protein</fullName>
    </submittedName>
</protein>
<feature type="transmembrane region" description="Helical" evidence="1">
    <location>
        <begin position="37"/>
        <end position="54"/>
    </location>
</feature>
<comment type="caution">
    <text evidence="2">The sequence shown here is derived from an EMBL/GenBank/DDBJ whole genome shotgun (WGS) entry which is preliminary data.</text>
</comment>
<accession>A0A7Z1AEE4</accession>
<reference evidence="2 3" key="1">
    <citation type="submission" date="2016-06" db="EMBL/GenBank/DDBJ databases">
        <title>Genome sequence of endosymbiont of Candidatus Endolucinida thiodiazotropha.</title>
        <authorList>
            <person name="Poehlein A."/>
            <person name="Koenig S."/>
            <person name="Heiden S.E."/>
            <person name="Thuermer A."/>
            <person name="Voget S."/>
            <person name="Daniel R."/>
            <person name="Markert S."/>
            <person name="Gros O."/>
            <person name="Schweder T."/>
        </authorList>
    </citation>
    <scope>NUCLEOTIDE SEQUENCE [LARGE SCALE GENOMIC DNA]</scope>
    <source>
        <strain evidence="2 3">COS</strain>
    </source>
</reference>
<keyword evidence="3" id="KW-1185">Reference proteome</keyword>
<name>A0A7Z1AEE4_9GAMM</name>
<sequence length="119" mass="13365">MAWQPMGAGVASILGMTLIDALTVFHKTILTIEGETILVGYLFPVCMGIGIAIRLDARDWLGYGWLAFIFYLGGLLVKFISIDEMMGHIYTVLISCAIMFTAQSFFLYIKRRIQNEYPS</sequence>
<keyword evidence="1" id="KW-0472">Membrane</keyword>
<keyword evidence="1" id="KW-0812">Transmembrane</keyword>
<organism evidence="2 3">
    <name type="scientific">Candidatus Thiodiazotropha endolucinida</name>
    <dbReference type="NCBI Taxonomy" id="1655433"/>
    <lineage>
        <taxon>Bacteria</taxon>
        <taxon>Pseudomonadati</taxon>
        <taxon>Pseudomonadota</taxon>
        <taxon>Gammaproteobacteria</taxon>
        <taxon>Chromatiales</taxon>
        <taxon>Sedimenticolaceae</taxon>
        <taxon>Candidatus Thiodiazotropha</taxon>
    </lineage>
</organism>
<keyword evidence="1" id="KW-1133">Transmembrane helix</keyword>
<gene>
    <name evidence="2" type="ORF">CODIS_29440</name>
</gene>
<evidence type="ECO:0000313" key="3">
    <source>
        <dbReference type="Proteomes" id="UP000094769"/>
    </source>
</evidence>
<dbReference type="AlphaFoldDB" id="A0A7Z1AEE4"/>
<dbReference type="EMBL" id="MARB01000017">
    <property type="protein sequence ID" value="ODJ86801.1"/>
    <property type="molecule type" value="Genomic_DNA"/>
</dbReference>
<evidence type="ECO:0000313" key="2">
    <source>
        <dbReference type="EMBL" id="ODJ86801.1"/>
    </source>
</evidence>
<proteinExistence type="predicted"/>
<feature type="transmembrane region" description="Helical" evidence="1">
    <location>
        <begin position="89"/>
        <end position="109"/>
    </location>
</feature>